<evidence type="ECO:0000256" key="4">
    <source>
        <dbReference type="ARBA" id="ARBA00022679"/>
    </source>
</evidence>
<dbReference type="Pfam" id="PF01590">
    <property type="entry name" value="GAF"/>
    <property type="match status" value="1"/>
</dbReference>
<proteinExistence type="predicted"/>
<dbReference type="Pfam" id="PF13185">
    <property type="entry name" value="GAF_2"/>
    <property type="match status" value="1"/>
</dbReference>
<dbReference type="Gene3D" id="3.30.450.40">
    <property type="match status" value="2"/>
</dbReference>
<dbReference type="PRINTS" id="PR00344">
    <property type="entry name" value="BCTRLSENSOR"/>
</dbReference>
<feature type="domain" description="PAS" evidence="8">
    <location>
        <begin position="845"/>
        <end position="918"/>
    </location>
</feature>
<dbReference type="SMART" id="SM00065">
    <property type="entry name" value="GAF"/>
    <property type="match status" value="2"/>
</dbReference>
<feature type="domain" description="PAS" evidence="8">
    <location>
        <begin position="976"/>
        <end position="1048"/>
    </location>
</feature>
<dbReference type="Pfam" id="PF02518">
    <property type="entry name" value="HATPase_c"/>
    <property type="match status" value="1"/>
</dbReference>
<feature type="domain" description="PAS" evidence="8">
    <location>
        <begin position="1118"/>
        <end position="1193"/>
    </location>
</feature>
<name>A0ABX9XEC3_9PSED</name>
<sequence>MANPEQLKTGQIPLLIGGIAIGLLFVFLATSSWQQREQQWDRQQAMHAELTQRSIELSQIALGNQAMLAARSLAEEPGIRELLARIKALADNNQTDNQAEIQRLRGQLRTDLNRVWSVLQSGGAQMLEVHLADPVQTLLRMQHPDRPMDGPGEEARPLLNNALQSGQEQTGIESGPLGVLRAAVVPILSPHNGTNELVALIAVGFSVLPGHIAQGATSDTDLALLMPPSEGLKESKLDLTEDGRWLIGRDSNPAFAQWLAAARLTTGLDQVHHQQLPVDNQVFHITSLPLLATAAPGSQGDVAGLIIAWHDISAAAAAHRQDQTRLLINWLLAYLATSLFLAVLIWAFRNRSRHQIATHEKAILAQSQQRERNRQLLAIIAGAQSSYIQRDQIEQGYTKLLEQILFLTDSRFGAVGQVKLNAEEQPELAPFASCQLSKSPDSSELQSDPAKARQTLADNTVLIASVISSASAVIEQNPAAGQGLSSFLGLPIHYGDRLVGVLALGNRDSRYTADMVEFLTPLIATLGQLINAMLQARVRQQIQERLERQRQALRSLNEIAAAPNVSNQDRLTRLLDLGCNYLQLDLGLVSRIEGPDYYVIAANSSPNSPAPGTRFDFDNTYCSLAYQNDDVMAIDNMGSSKFSGHPCYRSFQLEAYIGVPLMLAGVRYGTLNFSSATSRQRTFDETDLEFMRLSARWTAALVESAAAEQQREALLERFSKITQHVPGMVYQYQLSANGHAWFPYTSEGIRQIYGITPEQGSQDASAAINRIHPDDIQAVTAQISESARNLSTWRAEYRVRHPKLGEIWVAGYSSPERLANGDTVWHGFIADITARKHIEQSLANEQHRLARVIAATGIGTWECDLHSNALEVNERWANMLGYQREELAPITVDTWNNKIHPADREQALARLHRHLTGNSEFFSCQYRVQHRSGAWIWIQDRGQVIERDAAGNPLWMSGTHADISAEMQREEEIRQARSFLDAVINAATEVAIIATDPHGSVTLFNSGAENLLGYSAQEVMGKVTPEQFHLPSEVQRRSEEISEARGAKVGGMEVFLHEARMGKAEIRPWTYVRKDGAHRLVNLTVTQIADSDGELTGFLGMATDITDLIQTTRALQKSESRFRGMVSNLPGAVYRCHIDQLWTMSYLSDEVERITGYPASDFVNNQQRSFASIIHPDDLSKARLSNHRARTNDASFELTYRILHAQGHVVQVREKGRAEYDGAGNLKWFDGFIWDVTEQVRVDQLKSQFVSTVSHELRTPLTAIFGSLKLVNAGVLGAVPEKMASLLATAEQNTWRLTLLINDLLDIDKLAAGKMHFELRSQPLIPILQKALELNKSYADQYQVSQSTGEMQEVWVEVDAMRLGQVLSNLLSNAAKFSRSGGDIRLSSQLSGNSVCISVTDQGQGIPEAFHDRIFQKFTQLDGSNTRQRGGSGLGLAISRELVLHMGGDIGFESNVGEGSRFWFCIPLSSPPHDNTRQESSP</sequence>
<keyword evidence="6" id="KW-0472">Membrane</keyword>
<dbReference type="Gene3D" id="3.30.450.20">
    <property type="entry name" value="PAS domain"/>
    <property type="match status" value="5"/>
</dbReference>
<dbReference type="InterPro" id="IPR003594">
    <property type="entry name" value="HATPase_dom"/>
</dbReference>
<dbReference type="PANTHER" id="PTHR43304:SF1">
    <property type="entry name" value="PAC DOMAIN-CONTAINING PROTEIN"/>
    <property type="match status" value="1"/>
</dbReference>
<keyword evidence="6" id="KW-0812">Transmembrane</keyword>
<dbReference type="EMBL" id="RKKU01000026">
    <property type="protein sequence ID" value="ROZ81895.1"/>
    <property type="molecule type" value="Genomic_DNA"/>
</dbReference>
<dbReference type="InterPro" id="IPR036890">
    <property type="entry name" value="HATPase_C_sf"/>
</dbReference>
<dbReference type="SMART" id="SM00387">
    <property type="entry name" value="HATPase_c"/>
    <property type="match status" value="1"/>
</dbReference>
<organism evidence="10 11">
    <name type="scientific">Pseudomonas neustonica</name>
    <dbReference type="NCBI Taxonomy" id="2487346"/>
    <lineage>
        <taxon>Bacteria</taxon>
        <taxon>Pseudomonadati</taxon>
        <taxon>Pseudomonadota</taxon>
        <taxon>Gammaproteobacteria</taxon>
        <taxon>Pseudomonadales</taxon>
        <taxon>Pseudomonadaceae</taxon>
        <taxon>Pseudomonas</taxon>
    </lineage>
</organism>
<dbReference type="SMART" id="SM00388">
    <property type="entry name" value="HisKA"/>
    <property type="match status" value="1"/>
</dbReference>
<comment type="catalytic activity">
    <reaction evidence="1">
        <text>ATP + protein L-histidine = ADP + protein N-phospho-L-histidine.</text>
        <dbReference type="EC" id="2.7.13.3"/>
    </reaction>
</comment>
<evidence type="ECO:0000259" key="8">
    <source>
        <dbReference type="PROSITE" id="PS50112"/>
    </source>
</evidence>
<feature type="domain" description="Histidine kinase" evidence="7">
    <location>
        <begin position="1252"/>
        <end position="1470"/>
    </location>
</feature>
<dbReference type="InterPro" id="IPR000014">
    <property type="entry name" value="PAS"/>
</dbReference>
<keyword evidence="11" id="KW-1185">Reference proteome</keyword>
<evidence type="ECO:0000256" key="6">
    <source>
        <dbReference type="SAM" id="Phobius"/>
    </source>
</evidence>
<reference evidence="10 11" key="1">
    <citation type="submission" date="2018-11" db="EMBL/GenBank/DDBJ databases">
        <authorList>
            <person name="Jang G.I."/>
            <person name="Hwang C.Y."/>
        </authorList>
    </citation>
    <scope>NUCLEOTIDE SEQUENCE [LARGE SCALE GENOMIC DNA]</scope>
    <source>
        <strain evidence="10 11">SSM26</strain>
    </source>
</reference>
<dbReference type="EC" id="2.7.13.3" evidence="2"/>
<dbReference type="InterPro" id="IPR000700">
    <property type="entry name" value="PAS-assoc_C"/>
</dbReference>
<evidence type="ECO:0000313" key="10">
    <source>
        <dbReference type="EMBL" id="ROZ81895.1"/>
    </source>
</evidence>
<keyword evidence="6" id="KW-1133">Transmembrane helix</keyword>
<keyword evidence="4" id="KW-0808">Transferase</keyword>
<dbReference type="InterPro" id="IPR036097">
    <property type="entry name" value="HisK_dim/P_sf"/>
</dbReference>
<evidence type="ECO:0000259" key="9">
    <source>
        <dbReference type="PROSITE" id="PS50113"/>
    </source>
</evidence>
<dbReference type="CDD" id="cd16922">
    <property type="entry name" value="HATPase_EvgS-ArcB-TorS-like"/>
    <property type="match status" value="1"/>
</dbReference>
<feature type="domain" description="PAC" evidence="9">
    <location>
        <begin position="922"/>
        <end position="975"/>
    </location>
</feature>
<dbReference type="SMART" id="SM00086">
    <property type="entry name" value="PAC"/>
    <property type="match status" value="4"/>
</dbReference>
<evidence type="ECO:0000259" key="7">
    <source>
        <dbReference type="PROSITE" id="PS50109"/>
    </source>
</evidence>
<dbReference type="PROSITE" id="PS50109">
    <property type="entry name" value="HIS_KIN"/>
    <property type="match status" value="1"/>
</dbReference>
<dbReference type="Gene3D" id="1.10.287.130">
    <property type="match status" value="1"/>
</dbReference>
<dbReference type="SUPFAM" id="SSF47384">
    <property type="entry name" value="Homodimeric domain of signal transducing histidine kinase"/>
    <property type="match status" value="1"/>
</dbReference>
<evidence type="ECO:0000256" key="3">
    <source>
        <dbReference type="ARBA" id="ARBA00022553"/>
    </source>
</evidence>
<keyword evidence="5" id="KW-0418">Kinase</keyword>
<dbReference type="InterPro" id="IPR003018">
    <property type="entry name" value="GAF"/>
</dbReference>
<dbReference type="PANTHER" id="PTHR43304">
    <property type="entry name" value="PHYTOCHROME-LIKE PROTEIN CPH1"/>
    <property type="match status" value="1"/>
</dbReference>
<feature type="domain" description="PAC" evidence="9">
    <location>
        <begin position="1065"/>
        <end position="1117"/>
    </location>
</feature>
<evidence type="ECO:0000256" key="5">
    <source>
        <dbReference type="ARBA" id="ARBA00022777"/>
    </source>
</evidence>
<dbReference type="SUPFAM" id="SSF55781">
    <property type="entry name" value="GAF domain-like"/>
    <property type="match status" value="2"/>
</dbReference>
<evidence type="ECO:0000256" key="1">
    <source>
        <dbReference type="ARBA" id="ARBA00000085"/>
    </source>
</evidence>
<evidence type="ECO:0000313" key="11">
    <source>
        <dbReference type="Proteomes" id="UP000275199"/>
    </source>
</evidence>
<gene>
    <name evidence="10" type="ORF">EF096_16545</name>
</gene>
<dbReference type="RefSeq" id="WP_123890892.1">
    <property type="nucleotide sequence ID" value="NZ_RKKU01000026.1"/>
</dbReference>
<dbReference type="SUPFAM" id="SSF55874">
    <property type="entry name" value="ATPase domain of HSP90 chaperone/DNA topoisomerase II/histidine kinase"/>
    <property type="match status" value="1"/>
</dbReference>
<protein>
    <recommendedName>
        <fullName evidence="2">histidine kinase</fullName>
        <ecNumber evidence="2">2.7.13.3</ecNumber>
    </recommendedName>
</protein>
<dbReference type="InterPro" id="IPR052162">
    <property type="entry name" value="Sensor_kinase/Photoreceptor"/>
</dbReference>
<dbReference type="Proteomes" id="UP000275199">
    <property type="component" value="Unassembled WGS sequence"/>
</dbReference>
<dbReference type="InterPro" id="IPR013655">
    <property type="entry name" value="PAS_fold_3"/>
</dbReference>
<feature type="transmembrane region" description="Helical" evidence="6">
    <location>
        <begin position="327"/>
        <end position="348"/>
    </location>
</feature>
<dbReference type="InterPro" id="IPR003661">
    <property type="entry name" value="HisK_dim/P_dom"/>
</dbReference>
<dbReference type="InterPro" id="IPR035965">
    <property type="entry name" value="PAS-like_dom_sf"/>
</dbReference>
<keyword evidence="3" id="KW-0597">Phosphoprotein</keyword>
<dbReference type="Pfam" id="PF00512">
    <property type="entry name" value="HisKA"/>
    <property type="match status" value="1"/>
</dbReference>
<dbReference type="Pfam" id="PF08447">
    <property type="entry name" value="PAS_3"/>
    <property type="match status" value="3"/>
</dbReference>
<comment type="caution">
    <text evidence="10">The sequence shown here is derived from an EMBL/GenBank/DDBJ whole genome shotgun (WGS) entry which is preliminary data.</text>
</comment>
<dbReference type="SUPFAM" id="SSF55785">
    <property type="entry name" value="PYP-like sensor domain (PAS domain)"/>
    <property type="match status" value="4"/>
</dbReference>
<dbReference type="PROSITE" id="PS50113">
    <property type="entry name" value="PAC"/>
    <property type="match status" value="2"/>
</dbReference>
<dbReference type="Gene3D" id="3.30.565.10">
    <property type="entry name" value="Histidine kinase-like ATPase, C-terminal domain"/>
    <property type="match status" value="1"/>
</dbReference>
<feature type="transmembrane region" description="Helical" evidence="6">
    <location>
        <begin position="12"/>
        <end position="33"/>
    </location>
</feature>
<dbReference type="CDD" id="cd00130">
    <property type="entry name" value="PAS"/>
    <property type="match status" value="4"/>
</dbReference>
<dbReference type="InterPro" id="IPR013767">
    <property type="entry name" value="PAS_fold"/>
</dbReference>
<dbReference type="InterPro" id="IPR005467">
    <property type="entry name" value="His_kinase_dom"/>
</dbReference>
<dbReference type="SMART" id="SM00091">
    <property type="entry name" value="PAS"/>
    <property type="match status" value="4"/>
</dbReference>
<accession>A0ABX9XEC3</accession>
<dbReference type="PROSITE" id="PS50112">
    <property type="entry name" value="PAS"/>
    <property type="match status" value="3"/>
</dbReference>
<dbReference type="InterPro" id="IPR029016">
    <property type="entry name" value="GAF-like_dom_sf"/>
</dbReference>
<evidence type="ECO:0000256" key="2">
    <source>
        <dbReference type="ARBA" id="ARBA00012438"/>
    </source>
</evidence>
<dbReference type="Pfam" id="PF00989">
    <property type="entry name" value="PAS"/>
    <property type="match status" value="1"/>
</dbReference>
<dbReference type="InterPro" id="IPR001610">
    <property type="entry name" value="PAC"/>
</dbReference>
<dbReference type="CDD" id="cd00082">
    <property type="entry name" value="HisKA"/>
    <property type="match status" value="1"/>
</dbReference>
<dbReference type="InterPro" id="IPR004358">
    <property type="entry name" value="Sig_transdc_His_kin-like_C"/>
</dbReference>
<dbReference type="NCBIfam" id="TIGR00229">
    <property type="entry name" value="sensory_box"/>
    <property type="match status" value="3"/>
</dbReference>